<dbReference type="Gene3D" id="1.20.1260.20">
    <property type="entry name" value="PPE superfamily"/>
    <property type="match status" value="1"/>
</dbReference>
<evidence type="ECO:0000259" key="3">
    <source>
        <dbReference type="Pfam" id="PF12484"/>
    </source>
</evidence>
<dbReference type="PANTHER" id="PTHR46766">
    <property type="entry name" value="GLUTAMINE-RICH PROTEIN 2"/>
    <property type="match status" value="1"/>
</dbReference>
<accession>A0A0Q2U7D5</accession>
<evidence type="ECO:0000313" key="4">
    <source>
        <dbReference type="EMBL" id="KQH76568.1"/>
    </source>
</evidence>
<dbReference type="Pfam" id="PF00823">
    <property type="entry name" value="PPE"/>
    <property type="match status" value="1"/>
</dbReference>
<evidence type="ECO:0000313" key="5">
    <source>
        <dbReference type="Proteomes" id="UP000051677"/>
    </source>
</evidence>
<organism evidence="4 5">
    <name type="scientific">Mycobacterium gordonae</name>
    <dbReference type="NCBI Taxonomy" id="1778"/>
    <lineage>
        <taxon>Bacteria</taxon>
        <taxon>Bacillati</taxon>
        <taxon>Actinomycetota</taxon>
        <taxon>Actinomycetes</taxon>
        <taxon>Mycobacteriales</taxon>
        <taxon>Mycobacteriaceae</taxon>
        <taxon>Mycobacterium</taxon>
    </lineage>
</organism>
<gene>
    <name evidence="4" type="ORF">AO501_28305</name>
</gene>
<dbReference type="GO" id="GO:0052572">
    <property type="term" value="P:response to host immune response"/>
    <property type="evidence" value="ECO:0007669"/>
    <property type="project" value="TreeGrafter"/>
</dbReference>
<comment type="caution">
    <text evidence="4">The sequence shown here is derived from an EMBL/GenBank/DDBJ whole genome shotgun (WGS) entry which is preliminary data.</text>
</comment>
<dbReference type="Pfam" id="PF12484">
    <property type="entry name" value="PPE-SVP"/>
    <property type="match status" value="1"/>
</dbReference>
<dbReference type="SUPFAM" id="SSF140459">
    <property type="entry name" value="PE/PPE dimer-like"/>
    <property type="match status" value="1"/>
</dbReference>
<reference evidence="4 5" key="1">
    <citation type="submission" date="2015-10" db="EMBL/GenBank/DDBJ databases">
        <title>Mycobacterium gordonae draft genome assembly.</title>
        <authorList>
            <person name="Ustinova V."/>
            <person name="Smirnova T."/>
            <person name="Blagodatskikh K."/>
            <person name="Varlamov D."/>
            <person name="Larionova E."/>
            <person name="Chernousova L."/>
        </authorList>
    </citation>
    <scope>NUCLEOTIDE SEQUENCE [LARGE SCALE GENOMIC DNA]</scope>
    <source>
        <strain evidence="4 5">CTRI 14-8773</strain>
    </source>
</reference>
<dbReference type="Proteomes" id="UP000051677">
    <property type="component" value="Unassembled WGS sequence"/>
</dbReference>
<comment type="similarity">
    <text evidence="1">Belongs to the mycobacterial PPE family.</text>
</comment>
<dbReference type="PANTHER" id="PTHR46766:SF1">
    <property type="entry name" value="GLUTAMINE-RICH PROTEIN 2"/>
    <property type="match status" value="1"/>
</dbReference>
<dbReference type="EMBL" id="LKTM01000350">
    <property type="protein sequence ID" value="KQH76568.1"/>
    <property type="molecule type" value="Genomic_DNA"/>
</dbReference>
<sequence>MLAPEVNSARIYTGPGSGPLFSAAAAWDGLTSELQSSASSFDAVISDLVSGSWAGPAANAMVGIAAGFVGWLSASSAIAEVAAVQARAAATAFEAARTATVHPAEVTANRNHQLALIATNFLGQNTPAIAAADFLYIEMWIQDVAAMLGYLADAASVAVSLTPFAALPAELAGFASQAVTLAQAIPLDAVSQGFQLASTAVGTALTPLSSLGSAGAPGSAALVGASEPSEMPAIAAAEAIKPTGGTGFGAAAGLGQARTVGALSVPQSWVGSVPDPRAASALPGTSLAGAATIANAEMAAGAGAGMPMMPVPAGAGANGGMPGRMVGGGGGSHVVQQRPSVIPQVGV</sequence>
<protein>
    <recommendedName>
        <fullName evidence="6">PPE family protein</fullName>
    </recommendedName>
</protein>
<dbReference type="InterPro" id="IPR038332">
    <property type="entry name" value="PPE_sf"/>
</dbReference>
<dbReference type="AlphaFoldDB" id="A0A0Q2U7D5"/>
<evidence type="ECO:0008006" key="6">
    <source>
        <dbReference type="Google" id="ProtNLM"/>
    </source>
</evidence>
<feature type="domain" description="PPE" evidence="2">
    <location>
        <begin position="1"/>
        <end position="161"/>
    </location>
</feature>
<dbReference type="InterPro" id="IPR022171">
    <property type="entry name" value="PPE_C"/>
</dbReference>
<feature type="domain" description="PPE family C-terminal" evidence="3">
    <location>
        <begin position="251"/>
        <end position="344"/>
    </location>
</feature>
<dbReference type="OrthoDB" id="4753779at2"/>
<evidence type="ECO:0000256" key="1">
    <source>
        <dbReference type="ARBA" id="ARBA00010652"/>
    </source>
</evidence>
<evidence type="ECO:0000259" key="2">
    <source>
        <dbReference type="Pfam" id="PF00823"/>
    </source>
</evidence>
<dbReference type="InterPro" id="IPR000030">
    <property type="entry name" value="PPE_dom"/>
</dbReference>
<name>A0A0Q2U7D5_MYCGO</name>
<proteinExistence type="inferred from homology"/>